<dbReference type="InterPro" id="IPR055346">
    <property type="entry name" value="Fe-S_cluster_assembly_SufBD"/>
</dbReference>
<comment type="caution">
    <text evidence="3">The sequence shown here is derived from an EMBL/GenBank/DDBJ whole genome shotgun (WGS) entry which is preliminary data.</text>
</comment>
<gene>
    <name evidence="3" type="ORF">S12H4_19533</name>
</gene>
<dbReference type="GO" id="GO:0016226">
    <property type="term" value="P:iron-sulfur cluster assembly"/>
    <property type="evidence" value="ECO:0007669"/>
    <property type="project" value="InterPro"/>
</dbReference>
<protein>
    <recommendedName>
        <fullName evidence="2">SUF system FeS cluster assembly SufBD core domain-containing protein</fullName>
    </recommendedName>
</protein>
<dbReference type="PANTHER" id="PTHR43575:SF1">
    <property type="entry name" value="PROTEIN ABCI7, CHLOROPLASTIC"/>
    <property type="match status" value="1"/>
</dbReference>
<accession>X1TA71</accession>
<sequence>ALNWFSSDLGGKNNYSETKFHLNDYNASSKMTEIFLGRNDQYFNKDFTVYHHASDTQSLVTAKGTLNDKSHSIIQGSINIGPDIQSIKTYLSEKVLLLSKESSAFNIPRLDIHSNKVKAGHACTISDINQNTIFYLMPRGNRTGPMGSGPRTGRGLGYCSGESVPGYMHGTPIGRNRGWGGGWGGGRGRGIGWGRQYRYALDEPPYYPEPMTANEEAKYLATTLENLKNQVNTIEKRIAALNKEE</sequence>
<feature type="domain" description="SUF system FeS cluster assembly SufBD core" evidence="2">
    <location>
        <begin position="2"/>
        <end position="140"/>
    </location>
</feature>
<dbReference type="Pfam" id="PF01458">
    <property type="entry name" value="SUFBD_core"/>
    <property type="match status" value="1"/>
</dbReference>
<dbReference type="SUPFAM" id="SSF101960">
    <property type="entry name" value="Stabilizer of iron transporter SufD"/>
    <property type="match status" value="1"/>
</dbReference>
<feature type="coiled-coil region" evidence="1">
    <location>
        <begin position="217"/>
        <end position="244"/>
    </location>
</feature>
<dbReference type="AlphaFoldDB" id="X1TA71"/>
<evidence type="ECO:0000256" key="1">
    <source>
        <dbReference type="SAM" id="Coils"/>
    </source>
</evidence>
<proteinExistence type="predicted"/>
<evidence type="ECO:0000259" key="2">
    <source>
        <dbReference type="Pfam" id="PF01458"/>
    </source>
</evidence>
<dbReference type="InterPro" id="IPR037284">
    <property type="entry name" value="SUF_FeS_clus_asmbl_SufBD_sf"/>
</dbReference>
<dbReference type="PANTHER" id="PTHR43575">
    <property type="entry name" value="PROTEIN ABCI7, CHLOROPLASTIC"/>
    <property type="match status" value="1"/>
</dbReference>
<reference evidence="3" key="1">
    <citation type="journal article" date="2014" name="Front. Microbiol.">
        <title>High frequency of phylogenetically diverse reductive dehalogenase-homologous genes in deep subseafloor sedimentary metagenomes.</title>
        <authorList>
            <person name="Kawai M."/>
            <person name="Futagami T."/>
            <person name="Toyoda A."/>
            <person name="Takaki Y."/>
            <person name="Nishi S."/>
            <person name="Hori S."/>
            <person name="Arai W."/>
            <person name="Tsubouchi T."/>
            <person name="Morono Y."/>
            <person name="Uchiyama I."/>
            <person name="Ito T."/>
            <person name="Fujiyama A."/>
            <person name="Inagaki F."/>
            <person name="Takami H."/>
        </authorList>
    </citation>
    <scope>NUCLEOTIDE SEQUENCE</scope>
    <source>
        <strain evidence="3">Expedition CK06-06</strain>
    </source>
</reference>
<dbReference type="InterPro" id="IPR000825">
    <property type="entry name" value="SUF_FeS_clus_asmbl_SufBD_core"/>
</dbReference>
<feature type="non-terminal residue" evidence="3">
    <location>
        <position position="1"/>
    </location>
</feature>
<evidence type="ECO:0000313" key="3">
    <source>
        <dbReference type="EMBL" id="GAI84440.1"/>
    </source>
</evidence>
<name>X1TA71_9ZZZZ</name>
<dbReference type="EMBL" id="BARW01009777">
    <property type="protein sequence ID" value="GAI84440.1"/>
    <property type="molecule type" value="Genomic_DNA"/>
</dbReference>
<organism evidence="3">
    <name type="scientific">marine sediment metagenome</name>
    <dbReference type="NCBI Taxonomy" id="412755"/>
    <lineage>
        <taxon>unclassified sequences</taxon>
        <taxon>metagenomes</taxon>
        <taxon>ecological metagenomes</taxon>
    </lineage>
</organism>
<keyword evidence="1" id="KW-0175">Coiled coil</keyword>